<dbReference type="EMBL" id="CM023479">
    <property type="protein sequence ID" value="KAH7975095.1"/>
    <property type="molecule type" value="Genomic_DNA"/>
</dbReference>
<accession>A0ACB8DRL0</accession>
<sequence length="134" mass="15520">MNVATTPPPFLQCPGLSAIPWPKWRHVLQIHVAARDATPKHKKALLFNSLGVEGLNIYFRAVVDRTQLHTDEDGETLNAYEEALTLLHAYFCPEDDEVCRRMKYKKKIQTSAETTMEFLKGLRSNERFEWLWTS</sequence>
<reference evidence="1" key="1">
    <citation type="submission" date="2020-05" db="EMBL/GenBank/DDBJ databases">
        <title>Large-scale comparative analyses of tick genomes elucidate their genetic diversity and vector capacities.</title>
        <authorList>
            <person name="Jia N."/>
            <person name="Wang J."/>
            <person name="Shi W."/>
            <person name="Du L."/>
            <person name="Sun Y."/>
            <person name="Zhan W."/>
            <person name="Jiang J."/>
            <person name="Wang Q."/>
            <person name="Zhang B."/>
            <person name="Ji P."/>
            <person name="Sakyi L.B."/>
            <person name="Cui X."/>
            <person name="Yuan T."/>
            <person name="Jiang B."/>
            <person name="Yang W."/>
            <person name="Lam T.T.-Y."/>
            <person name="Chang Q."/>
            <person name="Ding S."/>
            <person name="Wang X."/>
            <person name="Zhu J."/>
            <person name="Ruan X."/>
            <person name="Zhao L."/>
            <person name="Wei J."/>
            <person name="Que T."/>
            <person name="Du C."/>
            <person name="Cheng J."/>
            <person name="Dai P."/>
            <person name="Han X."/>
            <person name="Huang E."/>
            <person name="Gao Y."/>
            <person name="Liu J."/>
            <person name="Shao H."/>
            <person name="Ye R."/>
            <person name="Li L."/>
            <person name="Wei W."/>
            <person name="Wang X."/>
            <person name="Wang C."/>
            <person name="Yang T."/>
            <person name="Huo Q."/>
            <person name="Li W."/>
            <person name="Guo W."/>
            <person name="Chen H."/>
            <person name="Zhou L."/>
            <person name="Ni X."/>
            <person name="Tian J."/>
            <person name="Zhou Y."/>
            <person name="Sheng Y."/>
            <person name="Liu T."/>
            <person name="Pan Y."/>
            <person name="Xia L."/>
            <person name="Li J."/>
            <person name="Zhao F."/>
            <person name="Cao W."/>
        </authorList>
    </citation>
    <scope>NUCLEOTIDE SEQUENCE</scope>
    <source>
        <strain evidence="1">Dsil-2018</strain>
    </source>
</reference>
<comment type="caution">
    <text evidence="1">The sequence shown here is derived from an EMBL/GenBank/DDBJ whole genome shotgun (WGS) entry which is preliminary data.</text>
</comment>
<protein>
    <submittedName>
        <fullName evidence="1">Uncharacterized protein</fullName>
    </submittedName>
</protein>
<gene>
    <name evidence="1" type="ORF">HPB49_023540</name>
</gene>
<evidence type="ECO:0000313" key="1">
    <source>
        <dbReference type="EMBL" id="KAH7975095.1"/>
    </source>
</evidence>
<dbReference type="Proteomes" id="UP000821865">
    <property type="component" value="Chromosome 10"/>
</dbReference>
<evidence type="ECO:0000313" key="2">
    <source>
        <dbReference type="Proteomes" id="UP000821865"/>
    </source>
</evidence>
<keyword evidence="2" id="KW-1185">Reference proteome</keyword>
<organism evidence="1 2">
    <name type="scientific">Dermacentor silvarum</name>
    <name type="common">Tick</name>
    <dbReference type="NCBI Taxonomy" id="543639"/>
    <lineage>
        <taxon>Eukaryota</taxon>
        <taxon>Metazoa</taxon>
        <taxon>Ecdysozoa</taxon>
        <taxon>Arthropoda</taxon>
        <taxon>Chelicerata</taxon>
        <taxon>Arachnida</taxon>
        <taxon>Acari</taxon>
        <taxon>Parasitiformes</taxon>
        <taxon>Ixodida</taxon>
        <taxon>Ixodoidea</taxon>
        <taxon>Ixodidae</taxon>
        <taxon>Rhipicephalinae</taxon>
        <taxon>Dermacentor</taxon>
    </lineage>
</organism>
<name>A0ACB8DRL0_DERSI</name>
<proteinExistence type="predicted"/>